<accession>A0ABD1C760</accession>
<dbReference type="PROSITE" id="PS51126">
    <property type="entry name" value="DILUTE"/>
    <property type="match status" value="1"/>
</dbReference>
<feature type="domain" description="Dilute" evidence="2">
    <location>
        <begin position="420"/>
        <end position="737"/>
    </location>
</feature>
<reference evidence="4 5" key="1">
    <citation type="submission" date="2024-04" db="EMBL/GenBank/DDBJ databases">
        <title>Genome assembly C_amara_ONT_v2.</title>
        <authorList>
            <person name="Yant L."/>
            <person name="Moore C."/>
            <person name="Slenker M."/>
        </authorList>
    </citation>
    <scope>NUCLEOTIDE SEQUENCE [LARGE SCALE GENOMIC DNA]</scope>
    <source>
        <tissue evidence="4">Leaf</tissue>
    </source>
</reference>
<evidence type="ECO:0000313" key="4">
    <source>
        <dbReference type="EMBL" id="KAL1225300.1"/>
    </source>
</evidence>
<evidence type="ECO:0000259" key="3">
    <source>
        <dbReference type="PROSITE" id="PS51840"/>
    </source>
</evidence>
<organism evidence="4 5">
    <name type="scientific">Cardamine amara subsp. amara</name>
    <dbReference type="NCBI Taxonomy" id="228776"/>
    <lineage>
        <taxon>Eukaryota</taxon>
        <taxon>Viridiplantae</taxon>
        <taxon>Streptophyta</taxon>
        <taxon>Embryophyta</taxon>
        <taxon>Tracheophyta</taxon>
        <taxon>Spermatophyta</taxon>
        <taxon>Magnoliopsida</taxon>
        <taxon>eudicotyledons</taxon>
        <taxon>Gunneridae</taxon>
        <taxon>Pentapetalae</taxon>
        <taxon>rosids</taxon>
        <taxon>malvids</taxon>
        <taxon>Brassicales</taxon>
        <taxon>Brassicaceae</taxon>
        <taxon>Cardamineae</taxon>
        <taxon>Cardamine</taxon>
    </lineage>
</organism>
<dbReference type="Pfam" id="PF10358">
    <property type="entry name" value="NT-C2"/>
    <property type="match status" value="1"/>
</dbReference>
<dbReference type="InterPro" id="IPR021827">
    <property type="entry name" value="Nup186/Nup192/Nup205"/>
</dbReference>
<dbReference type="Proteomes" id="UP001558713">
    <property type="component" value="Unassembled WGS sequence"/>
</dbReference>
<protein>
    <recommendedName>
        <fullName evidence="6">C2 NT-type domain-containing protein</fullName>
    </recommendedName>
</protein>
<evidence type="ECO:0000259" key="2">
    <source>
        <dbReference type="PROSITE" id="PS51126"/>
    </source>
</evidence>
<name>A0ABD1C760_CARAN</name>
<comment type="caution">
    <text evidence="4">The sequence shown here is derived from an EMBL/GenBank/DDBJ whole genome shotgun (WGS) entry which is preliminary data.</text>
</comment>
<feature type="domain" description="C2 NT-type" evidence="3">
    <location>
        <begin position="7"/>
        <end position="153"/>
    </location>
</feature>
<dbReference type="InterPro" id="IPR019448">
    <property type="entry name" value="NT-C2"/>
</dbReference>
<feature type="compositionally biased region" description="Low complexity" evidence="1">
    <location>
        <begin position="194"/>
        <end position="207"/>
    </location>
</feature>
<dbReference type="AlphaFoldDB" id="A0ABD1C760"/>
<dbReference type="PANTHER" id="PTHR31344:SF13">
    <property type="entry name" value="EEIG1_EHBP1 PROTEIN AMINO-TERMINAL DOMAIN PROTEIN"/>
    <property type="match status" value="1"/>
</dbReference>
<dbReference type="PROSITE" id="PS51840">
    <property type="entry name" value="C2_NT"/>
    <property type="match status" value="1"/>
</dbReference>
<keyword evidence="5" id="KW-1185">Reference proteome</keyword>
<sequence length="844" mass="94242">MVLGLRTKSRRDNGVFVEYLISIKELKPWPTSQVPAQCVLLKWNNGENNSGSFIAVVGKDTIMFNESFRLTLTLEPKPGVDKKFQKNLLELHVYDAKKKDKGVKNKLLGSASVNLADFGVLTNSVPVGAPFTFKKSSRNDANSEIYLTVEPAGEDYDDGSRSSCSSQPKMRGSVEKEGSEFSLASLTDDDDDTSSQSSSTRRVSFSATCDVNSTQNTEAEMNGDDQKKGWKHVRLNHSNNEAKLVSEIENLLREEERKRQTNQSVVVSSEIDQKHKDDTNTIQLKKQFSQITSGSLSLSPDAARKQMKLRTNTLALGRKTLGMEGVPRLKQLKSIQLHFDGSKDDSHKKASGVINKVGLTSQEPKTEILEDELKEAAALEAAIYSVVAEHSSSMSKVHAPARRLARFYLHACKGNGLDHSKRASAARAAVSGLILVSKACGNDVPRLTFWLSNSIVLRAILSRSMEKIKIVSNIAGSDEWEDPRAFLAALEKFESWIFSRVVKSVWWQSMTPHMQSAAVKGSISRKVSGKRRLGHRNQGLYAIELWKNAFRASCERLCPLRGSRQECGCLPMLAKLVMEQLISRLDVAMFNAILRESAGEMPTDPVSDPISDINALPIPAGKTSFGAGAQLKNAIGTWSRWLEDQFEPREDKDHDDRNHRVKPECENFKLFHLLNSLGDLMMLPFKMLADKSTRKEVCPTLGPPIIKRVLRNFVPDEFNPHRIPRRLFDVLNSEVTTEEEDNACITLFPCAASPTVYLMPSTDSIKRFIGELNNPSLSETGSSVYKKQYTSDDELEDLDTSINSIFSAPGTTNSSEWMPKGYGRRKIVRYQLLREIWKEDGLQQ</sequence>
<dbReference type="EMBL" id="JBANAX010000034">
    <property type="protein sequence ID" value="KAL1225300.1"/>
    <property type="molecule type" value="Genomic_DNA"/>
</dbReference>
<gene>
    <name evidence="4" type="ORF">V5N11_003844</name>
</gene>
<evidence type="ECO:0000256" key="1">
    <source>
        <dbReference type="SAM" id="MobiDB-lite"/>
    </source>
</evidence>
<feature type="region of interest" description="Disordered" evidence="1">
    <location>
        <begin position="149"/>
        <end position="207"/>
    </location>
</feature>
<evidence type="ECO:0000313" key="5">
    <source>
        <dbReference type="Proteomes" id="UP001558713"/>
    </source>
</evidence>
<dbReference type="InterPro" id="IPR002710">
    <property type="entry name" value="Dilute_dom"/>
</dbReference>
<dbReference type="PANTHER" id="PTHR31344">
    <property type="entry name" value="NUCLEAR PORE COMPLEX PROTEIN NUP205"/>
    <property type="match status" value="1"/>
</dbReference>
<proteinExistence type="predicted"/>
<evidence type="ECO:0008006" key="6">
    <source>
        <dbReference type="Google" id="ProtNLM"/>
    </source>
</evidence>